<evidence type="ECO:0000313" key="4">
    <source>
        <dbReference type="Proteomes" id="UP000282423"/>
    </source>
</evidence>
<dbReference type="AlphaFoldDB" id="A0A420W216"/>
<dbReference type="Gene3D" id="3.90.226.10">
    <property type="entry name" value="2-enoyl-CoA Hydratase, Chain A, domain 1"/>
    <property type="match status" value="1"/>
</dbReference>
<name>A0A420W216_9SPHI</name>
<gene>
    <name evidence="3" type="ORF">D7322_07340</name>
</gene>
<evidence type="ECO:0000259" key="2">
    <source>
        <dbReference type="SMART" id="SM00245"/>
    </source>
</evidence>
<protein>
    <recommendedName>
        <fullName evidence="2">Tail specific protease domain-containing protein</fullName>
    </recommendedName>
</protein>
<dbReference type="SUPFAM" id="SSF52096">
    <property type="entry name" value="ClpP/crotonase"/>
    <property type="match status" value="1"/>
</dbReference>
<keyword evidence="1" id="KW-0732">Signal</keyword>
<feature type="signal peptide" evidence="1">
    <location>
        <begin position="1"/>
        <end position="19"/>
    </location>
</feature>
<comment type="caution">
    <text evidence="3">The sequence shown here is derived from an EMBL/GenBank/DDBJ whole genome shotgun (WGS) entry which is preliminary data.</text>
</comment>
<keyword evidence="4" id="KW-1185">Reference proteome</keyword>
<dbReference type="EMBL" id="RBWS01000005">
    <property type="protein sequence ID" value="RKO72600.1"/>
    <property type="molecule type" value="Genomic_DNA"/>
</dbReference>
<sequence>MNKLFFFIACFFILNICHAQNIEVIKLANQFIDTLEAHSFMRSKIDFDRLRTETNRKVKNLNKTDSLLSTFKEIVSGLKDHHSSVARVKDTTDNLAFIKMIASTTYEKEGMSPLNFQHRLIEDKYAYINVPGVLLEHRRYIDTLQKQLFELDGRHPKAWIIDLTENDGGAFVPMVTPFHSLIDTTQTFSYFDGTLDKDGKEVLIDKFQIPQNGLYIDDSIEAKYCKFDTVQAQPLKYNQIPIIVLVSNITASSGEIAASHFLGQKNVTLIGAKTNGLTSSNELYYVDKGYSVNLMTALLHDRKGKSYHVGEGISPDIIVDFDYPENIRTFKERYRFTLEKKSVFINKAIEFLRAKGI</sequence>
<feature type="domain" description="Tail specific protease" evidence="2">
    <location>
        <begin position="84"/>
        <end position="320"/>
    </location>
</feature>
<dbReference type="Proteomes" id="UP000282423">
    <property type="component" value="Unassembled WGS sequence"/>
</dbReference>
<reference evidence="3 4" key="1">
    <citation type="submission" date="2018-10" db="EMBL/GenBank/DDBJ databases">
        <title>Sphingobacterium sp. M05W1-28.</title>
        <authorList>
            <person name="Cai H."/>
        </authorList>
    </citation>
    <scope>NUCLEOTIDE SEQUENCE [LARGE SCALE GENOMIC DNA]</scope>
    <source>
        <strain evidence="3 4">M05W1-28</strain>
    </source>
</reference>
<dbReference type="RefSeq" id="WP_121122744.1">
    <property type="nucleotide sequence ID" value="NZ_RBWS01000005.1"/>
</dbReference>
<organism evidence="3 4">
    <name type="scientific">Sphingobacterium puteale</name>
    <dbReference type="NCBI Taxonomy" id="2420510"/>
    <lineage>
        <taxon>Bacteria</taxon>
        <taxon>Pseudomonadati</taxon>
        <taxon>Bacteroidota</taxon>
        <taxon>Sphingobacteriia</taxon>
        <taxon>Sphingobacteriales</taxon>
        <taxon>Sphingobacteriaceae</taxon>
        <taxon>Sphingobacterium</taxon>
    </lineage>
</organism>
<dbReference type="GO" id="GO:0006508">
    <property type="term" value="P:proteolysis"/>
    <property type="evidence" value="ECO:0007669"/>
    <property type="project" value="InterPro"/>
</dbReference>
<dbReference type="InterPro" id="IPR005151">
    <property type="entry name" value="Tail-specific_protease"/>
</dbReference>
<evidence type="ECO:0000256" key="1">
    <source>
        <dbReference type="SAM" id="SignalP"/>
    </source>
</evidence>
<dbReference type="InterPro" id="IPR029045">
    <property type="entry name" value="ClpP/crotonase-like_dom_sf"/>
</dbReference>
<dbReference type="SMART" id="SM00245">
    <property type="entry name" value="TSPc"/>
    <property type="match status" value="1"/>
</dbReference>
<dbReference type="GO" id="GO:0008236">
    <property type="term" value="F:serine-type peptidase activity"/>
    <property type="evidence" value="ECO:0007669"/>
    <property type="project" value="InterPro"/>
</dbReference>
<proteinExistence type="predicted"/>
<accession>A0A420W216</accession>
<dbReference type="OrthoDB" id="7314861at2"/>
<dbReference type="Pfam" id="PF03572">
    <property type="entry name" value="Peptidase_S41"/>
    <property type="match status" value="1"/>
</dbReference>
<feature type="chain" id="PRO_5019465518" description="Tail specific protease domain-containing protein" evidence="1">
    <location>
        <begin position="20"/>
        <end position="357"/>
    </location>
</feature>
<evidence type="ECO:0000313" key="3">
    <source>
        <dbReference type="EMBL" id="RKO72600.1"/>
    </source>
</evidence>